<gene>
    <name evidence="1" type="ORF">POCTA_138.1.T0360031</name>
</gene>
<protein>
    <submittedName>
        <fullName evidence="1">Uncharacterized protein</fullName>
    </submittedName>
</protein>
<accession>A0A8S1U7V7</accession>
<comment type="caution">
    <text evidence="1">The sequence shown here is derived from an EMBL/GenBank/DDBJ whole genome shotgun (WGS) entry which is preliminary data.</text>
</comment>
<keyword evidence="2" id="KW-1185">Reference proteome</keyword>
<proteinExistence type="predicted"/>
<sequence length="79" mass="9620">MKQFQKMKRYNLSFHQMIKARKLIVKKNSLIQQKERIYKKILLKAMLREKPMSLKLKNLNIIMNTFTKKQLLTILLKKT</sequence>
<evidence type="ECO:0000313" key="1">
    <source>
        <dbReference type="EMBL" id="CAD8158786.1"/>
    </source>
</evidence>
<evidence type="ECO:0000313" key="2">
    <source>
        <dbReference type="Proteomes" id="UP000683925"/>
    </source>
</evidence>
<dbReference type="EMBL" id="CAJJDP010000036">
    <property type="protein sequence ID" value="CAD8158786.1"/>
    <property type="molecule type" value="Genomic_DNA"/>
</dbReference>
<organism evidence="1 2">
    <name type="scientific">Paramecium octaurelia</name>
    <dbReference type="NCBI Taxonomy" id="43137"/>
    <lineage>
        <taxon>Eukaryota</taxon>
        <taxon>Sar</taxon>
        <taxon>Alveolata</taxon>
        <taxon>Ciliophora</taxon>
        <taxon>Intramacronucleata</taxon>
        <taxon>Oligohymenophorea</taxon>
        <taxon>Peniculida</taxon>
        <taxon>Parameciidae</taxon>
        <taxon>Paramecium</taxon>
    </lineage>
</organism>
<dbReference type="AlphaFoldDB" id="A0A8S1U7V7"/>
<dbReference type="Proteomes" id="UP000683925">
    <property type="component" value="Unassembled WGS sequence"/>
</dbReference>
<name>A0A8S1U7V7_PAROT</name>
<reference evidence="1" key="1">
    <citation type="submission" date="2021-01" db="EMBL/GenBank/DDBJ databases">
        <authorList>
            <consortium name="Genoscope - CEA"/>
            <person name="William W."/>
        </authorList>
    </citation>
    <scope>NUCLEOTIDE SEQUENCE</scope>
</reference>